<dbReference type="Gene3D" id="1.20.1250.20">
    <property type="entry name" value="MFS general substrate transporter like domains"/>
    <property type="match status" value="1"/>
</dbReference>
<evidence type="ECO:0000256" key="10">
    <source>
        <dbReference type="SAM" id="Phobius"/>
    </source>
</evidence>
<keyword evidence="3" id="KW-0813">Transport</keyword>
<dbReference type="STRING" id="1287681.M7T1I5"/>
<keyword evidence="4" id="KW-0926">Vacuole</keyword>
<dbReference type="PANTHER" id="PTHR21576:SF45">
    <property type="entry name" value="TRANSPORTER MCH1-RELATED"/>
    <property type="match status" value="1"/>
</dbReference>
<evidence type="ECO:0000256" key="2">
    <source>
        <dbReference type="ARBA" id="ARBA00008335"/>
    </source>
</evidence>
<feature type="transmembrane region" description="Helical" evidence="10">
    <location>
        <begin position="527"/>
        <end position="555"/>
    </location>
</feature>
<gene>
    <name evidence="11" type="ORF">UCREL1_139</name>
</gene>
<feature type="transmembrane region" description="Helical" evidence="10">
    <location>
        <begin position="96"/>
        <end position="118"/>
    </location>
</feature>
<feature type="transmembrane region" description="Helical" evidence="10">
    <location>
        <begin position="165"/>
        <end position="185"/>
    </location>
</feature>
<dbReference type="Proteomes" id="UP000012174">
    <property type="component" value="Unassembled WGS sequence"/>
</dbReference>
<evidence type="ECO:0000256" key="4">
    <source>
        <dbReference type="ARBA" id="ARBA00022554"/>
    </source>
</evidence>
<dbReference type="KEGG" id="ela:UCREL1_139"/>
<dbReference type="eggNOG" id="ENOG502S0C9">
    <property type="taxonomic scope" value="Eukaryota"/>
</dbReference>
<feature type="transmembrane region" description="Helical" evidence="10">
    <location>
        <begin position="205"/>
        <end position="228"/>
    </location>
</feature>
<keyword evidence="7 10" id="KW-0472">Membrane</keyword>
<keyword evidence="6 10" id="KW-1133">Transmembrane helix</keyword>
<evidence type="ECO:0000256" key="9">
    <source>
        <dbReference type="SAM" id="MobiDB-lite"/>
    </source>
</evidence>
<feature type="transmembrane region" description="Helical" evidence="10">
    <location>
        <begin position="616"/>
        <end position="634"/>
    </location>
</feature>
<feature type="transmembrane region" description="Helical" evidence="10">
    <location>
        <begin position="562"/>
        <end position="583"/>
    </location>
</feature>
<feature type="transmembrane region" description="Helical" evidence="10">
    <location>
        <begin position="394"/>
        <end position="412"/>
    </location>
</feature>
<feature type="compositionally biased region" description="Acidic residues" evidence="9">
    <location>
        <begin position="65"/>
        <end position="74"/>
    </location>
</feature>
<dbReference type="Pfam" id="PF07690">
    <property type="entry name" value="MFS_1"/>
    <property type="match status" value="1"/>
</dbReference>
<dbReference type="SUPFAM" id="SSF103473">
    <property type="entry name" value="MFS general substrate transporter"/>
    <property type="match status" value="1"/>
</dbReference>
<reference evidence="12" key="1">
    <citation type="journal article" date="2013" name="Genome Announc.">
        <title>Draft genome sequence of the grapevine dieback fungus Eutypa lata UCR-EL1.</title>
        <authorList>
            <person name="Blanco-Ulate B."/>
            <person name="Rolshausen P.E."/>
            <person name="Cantu D."/>
        </authorList>
    </citation>
    <scope>NUCLEOTIDE SEQUENCE [LARGE SCALE GENOMIC DNA]</scope>
    <source>
        <strain evidence="12">UCR-EL1</strain>
    </source>
</reference>
<dbReference type="OrthoDB" id="199930at2759"/>
<feature type="transmembrane region" description="Helical" evidence="10">
    <location>
        <begin position="498"/>
        <end position="521"/>
    </location>
</feature>
<proteinExistence type="inferred from homology"/>
<comment type="subcellular location">
    <subcellularLocation>
        <location evidence="1">Vacuole membrane</location>
        <topology evidence="1">Multi-pass membrane protein</topology>
    </subcellularLocation>
</comment>
<dbReference type="EMBL" id="KB705381">
    <property type="protein sequence ID" value="EMR72799.1"/>
    <property type="molecule type" value="Genomic_DNA"/>
</dbReference>
<dbReference type="OMA" id="PTMWWLA"/>
<accession>M7T1I5</accession>
<dbReference type="CDD" id="cd17354">
    <property type="entry name" value="MFS_Mch1p_like"/>
    <property type="match status" value="1"/>
</dbReference>
<feature type="transmembrane region" description="Helical" evidence="10">
    <location>
        <begin position="279"/>
        <end position="300"/>
    </location>
</feature>
<comment type="similarity">
    <text evidence="2">Belongs to the major facilitator superfamily.</text>
</comment>
<dbReference type="PANTHER" id="PTHR21576">
    <property type="entry name" value="UNCHARACTERIZED NODULIN-LIKE PROTEIN"/>
    <property type="match status" value="1"/>
</dbReference>
<feature type="transmembrane region" description="Helical" evidence="10">
    <location>
        <begin position="240"/>
        <end position="259"/>
    </location>
</feature>
<protein>
    <recommendedName>
        <fullName evidence="8">Probable transporter MCH1</fullName>
    </recommendedName>
</protein>
<sequence length="647" mass="68800">MPTPTPASAPAPTLAPSVSASADNRSSRSNTLTTPLLPRPSSSSSSSTLGPPSSRSSIRRSSSSSEDDDDDADEALTRRRRRRERRNLLRRRKNQALRASAFFTSVLAALGGGSVTAFSLYGHLFQSRLHYSQFHVNGIASAMSLSLYIPVPIIGYLCDRVGPGPLSLVSAVLLGGGYGLAAGLYDKGANHVGVDGKPNTSTYPAMVLAFVAIGVGTASIYLSAITTCAKNFGKSKYRGLMMVAPIASFGLSGMLLSQVGSRILYERQPDGTRGDVDVFHFFLFLAVVLAVIGLIGTFTLRIMDERDLIDGAVEELERSGLLEGSEIFRRRAERGGYGAIDHHPVTATTEDGDAAAGVSGSRKDDEDEDDEDAKLRKTWLLNAETRRFLTDHTMWFFALGFWLIIGPGEAFINNMGTVIGTLYSPNTRSNETSAATHVSIMAAVSTVARLLAASLSDLLSPSPQNQYIQTGVPPTPTSSSAATTATTLLKRTFSVSRVTLLIAAAIIFSIGTAALASGAIQEHGERFWIVSGSVGAGYGAVFSLTPIIVTMIWGVENFGTNFGILAVSPALGSVMWGLIYSAVYQAGARDDSATGLDGDNGDDVFCYGKQCYSSTFWAMTASAWVGALMVLWAWKGRDGWAKRGIVV</sequence>
<evidence type="ECO:0000256" key="6">
    <source>
        <dbReference type="ARBA" id="ARBA00022989"/>
    </source>
</evidence>
<feature type="region of interest" description="Disordered" evidence="9">
    <location>
        <begin position="339"/>
        <end position="369"/>
    </location>
</feature>
<feature type="transmembrane region" description="Helical" evidence="10">
    <location>
        <begin position="138"/>
        <end position="158"/>
    </location>
</feature>
<dbReference type="HOGENOM" id="CLU_012596_2_0_1"/>
<dbReference type="AlphaFoldDB" id="M7T1I5"/>
<evidence type="ECO:0000256" key="8">
    <source>
        <dbReference type="ARBA" id="ARBA00039330"/>
    </source>
</evidence>
<evidence type="ECO:0000256" key="3">
    <source>
        <dbReference type="ARBA" id="ARBA00022448"/>
    </source>
</evidence>
<dbReference type="InterPro" id="IPR036259">
    <property type="entry name" value="MFS_trans_sf"/>
</dbReference>
<feature type="compositionally biased region" description="Low complexity" evidence="9">
    <location>
        <begin position="10"/>
        <end position="64"/>
    </location>
</feature>
<evidence type="ECO:0000313" key="11">
    <source>
        <dbReference type="EMBL" id="EMR72799.1"/>
    </source>
</evidence>
<keyword evidence="12" id="KW-1185">Reference proteome</keyword>
<evidence type="ECO:0000256" key="5">
    <source>
        <dbReference type="ARBA" id="ARBA00022692"/>
    </source>
</evidence>
<evidence type="ECO:0000256" key="1">
    <source>
        <dbReference type="ARBA" id="ARBA00004128"/>
    </source>
</evidence>
<organism evidence="11 12">
    <name type="scientific">Eutypa lata (strain UCR-EL1)</name>
    <name type="common">Grapevine dieback disease fungus</name>
    <name type="synonym">Eutypa armeniacae</name>
    <dbReference type="NCBI Taxonomy" id="1287681"/>
    <lineage>
        <taxon>Eukaryota</taxon>
        <taxon>Fungi</taxon>
        <taxon>Dikarya</taxon>
        <taxon>Ascomycota</taxon>
        <taxon>Pezizomycotina</taxon>
        <taxon>Sordariomycetes</taxon>
        <taxon>Xylariomycetidae</taxon>
        <taxon>Xylariales</taxon>
        <taxon>Diatrypaceae</taxon>
        <taxon>Eutypa</taxon>
    </lineage>
</organism>
<dbReference type="GO" id="GO:0022857">
    <property type="term" value="F:transmembrane transporter activity"/>
    <property type="evidence" value="ECO:0007669"/>
    <property type="project" value="InterPro"/>
</dbReference>
<dbReference type="InterPro" id="IPR011701">
    <property type="entry name" value="MFS"/>
</dbReference>
<keyword evidence="5 10" id="KW-0812">Transmembrane</keyword>
<evidence type="ECO:0000313" key="12">
    <source>
        <dbReference type="Proteomes" id="UP000012174"/>
    </source>
</evidence>
<feature type="compositionally biased region" description="Low complexity" evidence="9">
    <location>
        <begin position="346"/>
        <end position="357"/>
    </location>
</feature>
<evidence type="ECO:0000256" key="7">
    <source>
        <dbReference type="ARBA" id="ARBA00023136"/>
    </source>
</evidence>
<dbReference type="GO" id="GO:0000329">
    <property type="term" value="C:fungal-type vacuole membrane"/>
    <property type="evidence" value="ECO:0007669"/>
    <property type="project" value="TreeGrafter"/>
</dbReference>
<feature type="region of interest" description="Disordered" evidence="9">
    <location>
        <begin position="1"/>
        <end position="79"/>
    </location>
</feature>
<name>M7T1I5_EUTLA</name>